<evidence type="ECO:0000256" key="4">
    <source>
        <dbReference type="SAM" id="MobiDB-lite"/>
    </source>
</evidence>
<organism evidence="6">
    <name type="scientific">Opuntia streptacantha</name>
    <name type="common">Prickly pear cactus</name>
    <name type="synonym">Opuntia cardona</name>
    <dbReference type="NCBI Taxonomy" id="393608"/>
    <lineage>
        <taxon>Eukaryota</taxon>
        <taxon>Viridiplantae</taxon>
        <taxon>Streptophyta</taxon>
        <taxon>Embryophyta</taxon>
        <taxon>Tracheophyta</taxon>
        <taxon>Spermatophyta</taxon>
        <taxon>Magnoliopsida</taxon>
        <taxon>eudicotyledons</taxon>
        <taxon>Gunneridae</taxon>
        <taxon>Pentapetalae</taxon>
        <taxon>Caryophyllales</taxon>
        <taxon>Cactineae</taxon>
        <taxon>Cactaceae</taxon>
        <taxon>Opuntioideae</taxon>
        <taxon>Opuntia</taxon>
    </lineage>
</organism>
<dbReference type="GO" id="GO:0003677">
    <property type="term" value="F:DNA binding"/>
    <property type="evidence" value="ECO:0007669"/>
    <property type="project" value="UniProtKB-UniRule"/>
</dbReference>
<dbReference type="CDD" id="cd00086">
    <property type="entry name" value="homeodomain"/>
    <property type="match status" value="1"/>
</dbReference>
<dbReference type="InterPro" id="IPR009057">
    <property type="entry name" value="Homeodomain-like_sf"/>
</dbReference>
<dbReference type="PANTHER" id="PTHR47713">
    <property type="entry name" value="HOMEODOMAIN-LIKE SUPERFAMILY PROTEIN"/>
    <property type="match status" value="1"/>
</dbReference>
<reference evidence="6" key="2">
    <citation type="submission" date="2020-07" db="EMBL/GenBank/DDBJ databases">
        <authorList>
            <person name="Vera ALvarez R."/>
            <person name="Arias-Moreno D.M."/>
            <person name="Jimenez-Jacinto V."/>
            <person name="Jimenez-Bremont J.F."/>
            <person name="Swaminathan K."/>
            <person name="Moose S.P."/>
            <person name="Guerrero-Gonzalez M.L."/>
            <person name="Marino-Ramirez L."/>
            <person name="Landsman D."/>
            <person name="Rodriguez-Kessler M."/>
            <person name="Delgado-Sanchez P."/>
        </authorList>
    </citation>
    <scope>NUCLEOTIDE SEQUENCE</scope>
    <source>
        <tissue evidence="6">Cladode</tissue>
    </source>
</reference>
<feature type="compositionally biased region" description="Polar residues" evidence="4">
    <location>
        <begin position="457"/>
        <end position="481"/>
    </location>
</feature>
<feature type="compositionally biased region" description="Polar residues" evidence="4">
    <location>
        <begin position="312"/>
        <end position="335"/>
    </location>
</feature>
<evidence type="ECO:0000256" key="1">
    <source>
        <dbReference type="ARBA" id="ARBA00004123"/>
    </source>
</evidence>
<dbReference type="SMART" id="SM00389">
    <property type="entry name" value="HOX"/>
    <property type="match status" value="1"/>
</dbReference>
<feature type="domain" description="Homeobox" evidence="5">
    <location>
        <begin position="18"/>
        <end position="78"/>
    </location>
</feature>
<feature type="DNA-binding region" description="Homeobox" evidence="2">
    <location>
        <begin position="20"/>
        <end position="79"/>
    </location>
</feature>
<dbReference type="EMBL" id="GISG01184928">
    <property type="protein sequence ID" value="MBA4654825.1"/>
    <property type="molecule type" value="Transcribed_RNA"/>
</dbReference>
<dbReference type="Pfam" id="PF00046">
    <property type="entry name" value="Homeodomain"/>
    <property type="match status" value="1"/>
</dbReference>
<feature type="region of interest" description="Disordered" evidence="4">
    <location>
        <begin position="152"/>
        <end position="196"/>
    </location>
</feature>
<dbReference type="AlphaFoldDB" id="A0A7C9E3V2"/>
<evidence type="ECO:0000259" key="5">
    <source>
        <dbReference type="PROSITE" id="PS50071"/>
    </source>
</evidence>
<name>A0A7C9E3V2_OPUST</name>
<feature type="region of interest" description="Disordered" evidence="4">
    <location>
        <begin position="434"/>
        <end position="494"/>
    </location>
</feature>
<dbReference type="PANTHER" id="PTHR47713:SF2">
    <property type="entry name" value="HOMEODOMAIN-LIKE SUPERFAMILY PROTEIN"/>
    <property type="match status" value="1"/>
</dbReference>
<sequence>MELEDLNEVQHDEDKTLPEKNKKRRFKTPAQLQALEEFYDEHKYPTESMKAALAEKLGLTEKQVSGWFCHRRLKDKRILRDETHTPGKQDLSSGVIQDRGSGLKQDSCSSTKQGDYKLADLREVESQRFSRDELPIAELNYEQRRVYNGVEIGDTSSESNSGLQESFHPQNRKLSDVGAREYQTPNGFIPKRRGPSGYLKIKGQTENSAITAVKRQLGRHYREDGPPLGIDFDPLPPGAFESPSKNAINDGYGVVEAFVPSSHDVLGIHKRPGNTNTRKQELYVETADYRPFHTADEGDFSYRQPKQKPCFPSQNHAFPSGQKSSFGSDTYSARGTSDYDGSKNLIIQHRHDRPGRLTSGTAEAWSSGNDNLKPTVVRRKEPSDFRSAIPLVRHKDSLNLEDKVPSSRIVEDEGLHVQRGPMGELHDSKRLKLRSTNDPGVRKRGREEHLQADYAKRTSTPELPQWSRQLKGSTMEVPSSFSEDETAETSSSMD</sequence>
<evidence type="ECO:0000256" key="3">
    <source>
        <dbReference type="RuleBase" id="RU000682"/>
    </source>
</evidence>
<dbReference type="InterPro" id="IPR001356">
    <property type="entry name" value="HD"/>
</dbReference>
<protein>
    <recommendedName>
        <fullName evidence="5">Homeobox domain-containing protein</fullName>
    </recommendedName>
</protein>
<proteinExistence type="predicted"/>
<comment type="subcellular location">
    <subcellularLocation>
        <location evidence="1 2 3">Nucleus</location>
    </subcellularLocation>
</comment>
<feature type="region of interest" description="Disordered" evidence="4">
    <location>
        <begin position="295"/>
        <end position="337"/>
    </location>
</feature>
<keyword evidence="2 3" id="KW-0238">DNA-binding</keyword>
<feature type="compositionally biased region" description="Basic and acidic residues" evidence="4">
    <location>
        <begin position="78"/>
        <end position="87"/>
    </location>
</feature>
<feature type="compositionally biased region" description="Basic and acidic residues" evidence="4">
    <location>
        <begin position="8"/>
        <end position="20"/>
    </location>
</feature>
<keyword evidence="2 3" id="KW-0371">Homeobox</keyword>
<feature type="region of interest" description="Disordered" evidence="4">
    <location>
        <begin position="1"/>
        <end position="27"/>
    </location>
</feature>
<evidence type="ECO:0000313" key="6">
    <source>
        <dbReference type="EMBL" id="MBA4654825.1"/>
    </source>
</evidence>
<dbReference type="SUPFAM" id="SSF46689">
    <property type="entry name" value="Homeodomain-like"/>
    <property type="match status" value="1"/>
</dbReference>
<dbReference type="GO" id="GO:0005634">
    <property type="term" value="C:nucleus"/>
    <property type="evidence" value="ECO:0007669"/>
    <property type="project" value="UniProtKB-SubCell"/>
</dbReference>
<feature type="region of interest" description="Disordered" evidence="4">
    <location>
        <begin position="78"/>
        <end position="111"/>
    </location>
</feature>
<feature type="compositionally biased region" description="Basic and acidic residues" evidence="4">
    <location>
        <begin position="445"/>
        <end position="456"/>
    </location>
</feature>
<keyword evidence="2 3" id="KW-0539">Nucleus</keyword>
<accession>A0A7C9E3V2</accession>
<feature type="compositionally biased region" description="Polar residues" evidence="4">
    <location>
        <begin position="154"/>
        <end position="169"/>
    </location>
</feature>
<dbReference type="Gene3D" id="1.10.10.60">
    <property type="entry name" value="Homeodomain-like"/>
    <property type="match status" value="1"/>
</dbReference>
<reference evidence="6" key="1">
    <citation type="journal article" date="2013" name="J. Plant Res.">
        <title>Effect of fungi and light on seed germination of three Opuntia species from semiarid lands of central Mexico.</title>
        <authorList>
            <person name="Delgado-Sanchez P."/>
            <person name="Jimenez-Bremont J.F."/>
            <person name="Guerrero-Gonzalez Mde L."/>
            <person name="Flores J."/>
        </authorList>
    </citation>
    <scope>NUCLEOTIDE SEQUENCE</scope>
    <source>
        <tissue evidence="6">Cladode</tissue>
    </source>
</reference>
<dbReference type="PROSITE" id="PS50071">
    <property type="entry name" value="HOMEOBOX_2"/>
    <property type="match status" value="1"/>
</dbReference>
<evidence type="ECO:0000256" key="2">
    <source>
        <dbReference type="PROSITE-ProRule" id="PRU00108"/>
    </source>
</evidence>